<evidence type="ECO:0000256" key="6">
    <source>
        <dbReference type="PROSITE-ProRule" id="PRU00094"/>
    </source>
</evidence>
<accession>S4R759</accession>
<reference evidence="9" key="2">
    <citation type="submission" date="2025-09" db="UniProtKB">
        <authorList>
            <consortium name="Ensembl"/>
        </authorList>
    </citation>
    <scope>IDENTIFICATION</scope>
</reference>
<dbReference type="PANTHER" id="PTHR13455:SF7">
    <property type="entry name" value="SIMJANG, ISOFORM E"/>
    <property type="match status" value="1"/>
</dbReference>
<evidence type="ECO:0000256" key="2">
    <source>
        <dbReference type="ARBA" id="ARBA00023015"/>
    </source>
</evidence>
<evidence type="ECO:0000256" key="5">
    <source>
        <dbReference type="ARBA" id="ARBA00023242"/>
    </source>
</evidence>
<dbReference type="Pfam" id="PF16563">
    <property type="entry name" value="P66_CC"/>
    <property type="match status" value="1"/>
</dbReference>
<feature type="region of interest" description="Disordered" evidence="7">
    <location>
        <begin position="369"/>
        <end position="424"/>
    </location>
</feature>
<dbReference type="GO" id="GO:0043565">
    <property type="term" value="F:sequence-specific DNA binding"/>
    <property type="evidence" value="ECO:0007669"/>
    <property type="project" value="InterPro"/>
</dbReference>
<feature type="domain" description="GATA-type" evidence="8">
    <location>
        <begin position="303"/>
        <end position="333"/>
    </location>
</feature>
<feature type="compositionally biased region" description="Low complexity" evidence="7">
    <location>
        <begin position="222"/>
        <end position="239"/>
    </location>
</feature>
<evidence type="ECO:0000256" key="1">
    <source>
        <dbReference type="ARBA" id="ARBA00004123"/>
    </source>
</evidence>
<dbReference type="AlphaFoldDB" id="S4R759"/>
<feature type="region of interest" description="Disordered" evidence="7">
    <location>
        <begin position="1"/>
        <end position="51"/>
    </location>
</feature>
<dbReference type="GO" id="GO:0016581">
    <property type="term" value="C:NuRD complex"/>
    <property type="evidence" value="ECO:0007669"/>
    <property type="project" value="TreeGrafter"/>
</dbReference>
<dbReference type="HOGENOM" id="CLU_014315_1_0_1"/>
<dbReference type="PANTHER" id="PTHR13455">
    <property type="entry name" value="TRANSCRIPTIONAL REPRESSOR P66-RELATED"/>
    <property type="match status" value="1"/>
</dbReference>
<evidence type="ECO:0000256" key="4">
    <source>
        <dbReference type="ARBA" id="ARBA00023163"/>
    </source>
</evidence>
<keyword evidence="5" id="KW-0539">Nucleus</keyword>
<dbReference type="GeneTree" id="ENSGT00390000004097"/>
<keyword evidence="3" id="KW-0175">Coiled coil</keyword>
<feature type="region of interest" description="Disordered" evidence="7">
    <location>
        <begin position="443"/>
        <end position="484"/>
    </location>
</feature>
<evidence type="ECO:0000256" key="7">
    <source>
        <dbReference type="SAM" id="MobiDB-lite"/>
    </source>
</evidence>
<dbReference type="InterPro" id="IPR000679">
    <property type="entry name" value="Znf_GATA"/>
</dbReference>
<evidence type="ECO:0000256" key="3">
    <source>
        <dbReference type="ARBA" id="ARBA00023054"/>
    </source>
</evidence>
<sequence>RPAVKKDKENMCDEPVDMSTNKSDAKKEKRGPSPDVIVLSDNESSSPTANGYCKDEAYVAAHTRAKSSTPEEREKMIKRLKDELRLEEAKLVLLKKLRQSQMQKENVTQKQMTMPRNQGSVVPPPLVRGGQQGPPKFSHHQSSQVVMPPLVRGPQRLEQMHGSRPGTAPPPLMMAPRVTTPSQMQGSRGLSSSGLVRVTTVTPPTSGVVNYTQSMVRGSGGASSSPTPARSESPASRQAAAKLALRKQLEKTLLEIPPPKPPPPELNFLPSAANSEFVYLIGLEEVVQSLLETQGKAAPQPMGREPFKCLQCQTDFTARWRHEKGGTVICEQCLSSNQKKALKAEHTNRLKMAFVKALQQEQEIEQQIQQQTVSTPTQNAKSHMQQLPLKQQQSTRPSQSMVQRGHQPPHRGVLHSFPQPPQMQASSKLLGLQAGVNMAYVTPNLSGQHKPSTSTAASPAERQREYLLDMLPSRSISHPTVHRP</sequence>
<keyword evidence="6" id="KW-0862">Zinc</keyword>
<feature type="compositionally biased region" description="Basic and acidic residues" evidence="7">
    <location>
        <begin position="23"/>
        <end position="32"/>
    </location>
</feature>
<keyword evidence="6" id="KW-0863">Zinc-finger</keyword>
<dbReference type="InterPro" id="IPR040386">
    <property type="entry name" value="P66"/>
</dbReference>
<feature type="compositionally biased region" description="Polar residues" evidence="7">
    <location>
        <begin position="372"/>
        <end position="402"/>
    </location>
</feature>
<organism evidence="9">
    <name type="scientific">Petromyzon marinus</name>
    <name type="common">Sea lamprey</name>
    <dbReference type="NCBI Taxonomy" id="7757"/>
    <lineage>
        <taxon>Eukaryota</taxon>
        <taxon>Metazoa</taxon>
        <taxon>Chordata</taxon>
        <taxon>Craniata</taxon>
        <taxon>Vertebrata</taxon>
        <taxon>Cyclostomata</taxon>
        <taxon>Hyperoartia</taxon>
        <taxon>Petromyzontiformes</taxon>
        <taxon>Petromyzontidae</taxon>
        <taxon>Petromyzon</taxon>
    </lineage>
</organism>
<dbReference type="PROSITE" id="PS50114">
    <property type="entry name" value="GATA_ZN_FINGER_2"/>
    <property type="match status" value="1"/>
</dbReference>
<feature type="compositionally biased region" description="Basic and acidic residues" evidence="7">
    <location>
        <begin position="1"/>
        <end position="11"/>
    </location>
</feature>
<dbReference type="GO" id="GO:0008270">
    <property type="term" value="F:zinc ion binding"/>
    <property type="evidence" value="ECO:0007669"/>
    <property type="project" value="UniProtKB-KW"/>
</dbReference>
<dbReference type="GO" id="GO:0000122">
    <property type="term" value="P:negative regulation of transcription by RNA polymerase II"/>
    <property type="evidence" value="ECO:0007669"/>
    <property type="project" value="InterPro"/>
</dbReference>
<dbReference type="STRING" id="7757.ENSPMAP00000001039"/>
<comment type="subcellular location">
    <subcellularLocation>
        <location evidence="1">Nucleus</location>
    </subcellularLocation>
</comment>
<dbReference type="OMA" id="DMRVIPE"/>
<dbReference type="Ensembl" id="ENSPMAT00000001043.1">
    <property type="protein sequence ID" value="ENSPMAP00000001039.1"/>
    <property type="gene ID" value="ENSPMAG00000000934.1"/>
</dbReference>
<protein>
    <recommendedName>
        <fullName evidence="8">GATA-type domain-containing protein</fullName>
    </recommendedName>
</protein>
<evidence type="ECO:0000313" key="9">
    <source>
        <dbReference type="Ensembl" id="ENSPMAP00000001039.1"/>
    </source>
</evidence>
<keyword evidence="2" id="KW-0805">Transcription regulation</keyword>
<keyword evidence="6" id="KW-0479">Metal-binding</keyword>
<reference evidence="9" key="1">
    <citation type="submission" date="2025-08" db="UniProtKB">
        <authorList>
            <consortium name="Ensembl"/>
        </authorList>
    </citation>
    <scope>IDENTIFICATION</scope>
</reference>
<proteinExistence type="predicted"/>
<feature type="region of interest" description="Disordered" evidence="7">
    <location>
        <begin position="206"/>
        <end position="239"/>
    </location>
</feature>
<keyword evidence="4" id="KW-0804">Transcription</keyword>
<name>S4R759_PETMA</name>
<dbReference type="Gene3D" id="6.10.250.1650">
    <property type="match status" value="1"/>
</dbReference>
<dbReference type="InterPro" id="IPR032346">
    <property type="entry name" value="P66_CC"/>
</dbReference>
<feature type="compositionally biased region" description="Polar residues" evidence="7">
    <location>
        <begin position="443"/>
        <end position="457"/>
    </location>
</feature>
<evidence type="ECO:0000259" key="8">
    <source>
        <dbReference type="PROSITE" id="PS50114"/>
    </source>
</evidence>